<name>A0A2T7UAY5_9BURK</name>
<evidence type="ECO:0000313" key="3">
    <source>
        <dbReference type="EMBL" id="PVE41875.1"/>
    </source>
</evidence>
<sequence length="529" mass="58211">MQKYEPFCSILCGVLMNRVFKALTVCLSLWLSANLQAMTLERVGKDLFATGPTVDHDFVQFKDALAQGGIERLILVNGPGGDLWTGMQVARMVRDAKITTVASGACMSACSLIFMAGQARAFGTGSLPRVTMVGIHGAHDLDSKRVNPSLMPQMFAWYKQQMGDRFDAQVMNQALYDIQEAYGFLRIRELQRTQEKDRTPWFCPTGQTPFDQCQQHTGKDAFSLGVVTQTETVPLQLPASMKVQLGFFGKSLGEPMVDMHDRAGVLIEGLCKGQLLCKTIGQRTFDNYLSANHNKAMAIGWGKTGYGVRWGVDDPGQAILRALYNCNHAKNNPKLCRLISVNEHEVLPLYDEASTQAAAILGQLPTPSPEHLQAERDEPGARTPSKLRWAQALTGMTPKALDGIQRWDTATLAQALRQAERPVVIDAASFGPVIPGALSFINSGLAFEDDKLDQPYAERFAQMLRAAAPDLNKPVVFYCSHSESWLSVNAAMRARQLGYTQVIWYRGGFKAWTQAGLPTVGRVPVAVVH</sequence>
<evidence type="ECO:0000313" key="4">
    <source>
        <dbReference type="Proteomes" id="UP000037507"/>
    </source>
</evidence>
<accession>A0A2T7UAY5</accession>
<dbReference type="EMBL" id="LFYT02000022">
    <property type="protein sequence ID" value="PVE41875.1"/>
    <property type="molecule type" value="Genomic_DNA"/>
</dbReference>
<dbReference type="OrthoDB" id="9784513at2"/>
<dbReference type="InterPro" id="IPR036873">
    <property type="entry name" value="Rhodanese-like_dom_sf"/>
</dbReference>
<comment type="caution">
    <text evidence="3">The sequence shown here is derived from an EMBL/GenBank/DDBJ whole genome shotgun (WGS) entry which is preliminary data.</text>
</comment>
<dbReference type="SMART" id="SM00450">
    <property type="entry name" value="RHOD"/>
    <property type="match status" value="1"/>
</dbReference>
<reference evidence="3" key="1">
    <citation type="submission" date="2017-04" db="EMBL/GenBank/DDBJ databases">
        <title>Unexpected and diverse lifestyles within the genus Limnohabitans.</title>
        <authorList>
            <person name="Kasalicky V."/>
            <person name="Mehrshad M."/>
            <person name="Andrei S.-A."/>
            <person name="Salcher M."/>
            <person name="Kratochvilova H."/>
            <person name="Simek K."/>
            <person name="Ghai R."/>
        </authorList>
    </citation>
    <scope>NUCLEOTIDE SEQUENCE [LARGE SCALE GENOMIC DNA]</scope>
    <source>
        <strain evidence="3">II-D5</strain>
    </source>
</reference>
<dbReference type="PROSITE" id="PS50206">
    <property type="entry name" value="RHODANESE_3"/>
    <property type="match status" value="1"/>
</dbReference>
<organism evidence="3 4">
    <name type="scientific">Limnohabitans planktonicus II-D5</name>
    <dbReference type="NCBI Taxonomy" id="1293045"/>
    <lineage>
        <taxon>Bacteria</taxon>
        <taxon>Pseudomonadati</taxon>
        <taxon>Pseudomonadota</taxon>
        <taxon>Betaproteobacteria</taxon>
        <taxon>Burkholderiales</taxon>
        <taxon>Comamonadaceae</taxon>
        <taxon>Limnohabitans</taxon>
    </lineage>
</organism>
<proteinExistence type="predicted"/>
<dbReference type="CDD" id="cd00158">
    <property type="entry name" value="RHOD"/>
    <property type="match status" value="1"/>
</dbReference>
<keyword evidence="1" id="KW-0732">Signal</keyword>
<feature type="signal peptide" evidence="1">
    <location>
        <begin position="1"/>
        <end position="37"/>
    </location>
</feature>
<feature type="chain" id="PRO_5015649980" description="Rhodanese domain-containing protein" evidence="1">
    <location>
        <begin position="38"/>
        <end position="529"/>
    </location>
</feature>
<gene>
    <name evidence="3" type="ORF">H663_014855</name>
</gene>
<evidence type="ECO:0000259" key="2">
    <source>
        <dbReference type="PROSITE" id="PS50206"/>
    </source>
</evidence>
<protein>
    <recommendedName>
        <fullName evidence="2">Rhodanese domain-containing protein</fullName>
    </recommendedName>
</protein>
<dbReference type="Pfam" id="PF00574">
    <property type="entry name" value="CLP_protease"/>
    <property type="match status" value="1"/>
</dbReference>
<dbReference type="Pfam" id="PF00581">
    <property type="entry name" value="Rhodanese"/>
    <property type="match status" value="1"/>
</dbReference>
<dbReference type="AlphaFoldDB" id="A0A2T7UAY5"/>
<dbReference type="InterPro" id="IPR029045">
    <property type="entry name" value="ClpP/crotonase-like_dom_sf"/>
</dbReference>
<dbReference type="Gene3D" id="3.90.226.10">
    <property type="entry name" value="2-enoyl-CoA Hydratase, Chain A, domain 1"/>
    <property type="match status" value="1"/>
</dbReference>
<dbReference type="Proteomes" id="UP000037507">
    <property type="component" value="Unassembled WGS sequence"/>
</dbReference>
<dbReference type="InterPro" id="IPR001763">
    <property type="entry name" value="Rhodanese-like_dom"/>
</dbReference>
<dbReference type="SUPFAM" id="SSF52821">
    <property type="entry name" value="Rhodanese/Cell cycle control phosphatase"/>
    <property type="match status" value="1"/>
</dbReference>
<dbReference type="InterPro" id="IPR023562">
    <property type="entry name" value="ClpP/TepA"/>
</dbReference>
<dbReference type="SUPFAM" id="SSF52096">
    <property type="entry name" value="ClpP/crotonase"/>
    <property type="match status" value="1"/>
</dbReference>
<evidence type="ECO:0000256" key="1">
    <source>
        <dbReference type="SAM" id="SignalP"/>
    </source>
</evidence>
<dbReference type="Gene3D" id="3.40.250.10">
    <property type="entry name" value="Rhodanese-like domain"/>
    <property type="match status" value="1"/>
</dbReference>
<keyword evidence="4" id="KW-1185">Reference proteome</keyword>
<feature type="domain" description="Rhodanese" evidence="2">
    <location>
        <begin position="434"/>
        <end position="521"/>
    </location>
</feature>